<accession>A0A068ULJ8</accession>
<dbReference type="STRING" id="49390.A0A068ULJ8"/>
<evidence type="ECO:0000256" key="5">
    <source>
        <dbReference type="ARBA" id="ARBA00022679"/>
    </source>
</evidence>
<name>A0A068ULJ8_COFCA</name>
<evidence type="ECO:0000256" key="3">
    <source>
        <dbReference type="ARBA" id="ARBA00012540"/>
    </source>
</evidence>
<gene>
    <name evidence="8" type="ORF">GSCOC_T00027419001</name>
</gene>
<dbReference type="PANTHER" id="PTHR45839:SF7">
    <property type="entry name" value="SUCROSE SYNTHASE 1"/>
    <property type="match status" value="1"/>
</dbReference>
<evidence type="ECO:0000259" key="7">
    <source>
        <dbReference type="Pfam" id="PF24862"/>
    </source>
</evidence>
<dbReference type="PANTHER" id="PTHR45839">
    <property type="match status" value="1"/>
</dbReference>
<reference evidence="9" key="1">
    <citation type="journal article" date="2014" name="Science">
        <title>The coffee genome provides insight into the convergent evolution of caffeine biosynthesis.</title>
        <authorList>
            <person name="Denoeud F."/>
            <person name="Carretero-Paulet L."/>
            <person name="Dereeper A."/>
            <person name="Droc G."/>
            <person name="Guyot R."/>
            <person name="Pietrella M."/>
            <person name="Zheng C."/>
            <person name="Alberti A."/>
            <person name="Anthony F."/>
            <person name="Aprea G."/>
            <person name="Aury J.M."/>
            <person name="Bento P."/>
            <person name="Bernard M."/>
            <person name="Bocs S."/>
            <person name="Campa C."/>
            <person name="Cenci A."/>
            <person name="Combes M.C."/>
            <person name="Crouzillat D."/>
            <person name="Da Silva C."/>
            <person name="Daddiego L."/>
            <person name="De Bellis F."/>
            <person name="Dussert S."/>
            <person name="Garsmeur O."/>
            <person name="Gayraud T."/>
            <person name="Guignon V."/>
            <person name="Jahn K."/>
            <person name="Jamilloux V."/>
            <person name="Joet T."/>
            <person name="Labadie K."/>
            <person name="Lan T."/>
            <person name="Leclercq J."/>
            <person name="Lepelley M."/>
            <person name="Leroy T."/>
            <person name="Li L.T."/>
            <person name="Librado P."/>
            <person name="Lopez L."/>
            <person name="Munoz A."/>
            <person name="Noel B."/>
            <person name="Pallavicini A."/>
            <person name="Perrotta G."/>
            <person name="Poncet V."/>
            <person name="Pot D."/>
            <person name="Priyono X."/>
            <person name="Rigoreau M."/>
            <person name="Rouard M."/>
            <person name="Rozas J."/>
            <person name="Tranchant-Dubreuil C."/>
            <person name="VanBuren R."/>
            <person name="Zhang Q."/>
            <person name="Andrade A.C."/>
            <person name="Argout X."/>
            <person name="Bertrand B."/>
            <person name="de Kochko A."/>
            <person name="Graziosi G."/>
            <person name="Henry R.J."/>
            <person name="Jayarama X."/>
            <person name="Ming R."/>
            <person name="Nagai C."/>
            <person name="Rounsley S."/>
            <person name="Sankoff D."/>
            <person name="Giuliano G."/>
            <person name="Albert V.A."/>
            <person name="Wincker P."/>
            <person name="Lashermes P."/>
        </authorList>
    </citation>
    <scope>NUCLEOTIDE SEQUENCE [LARGE SCALE GENOMIC DNA]</scope>
    <source>
        <strain evidence="9">cv. DH200-94</strain>
    </source>
</reference>
<feature type="domain" description="Sucrose synthase EPBD" evidence="7">
    <location>
        <begin position="78"/>
        <end position="129"/>
    </location>
</feature>
<evidence type="ECO:0000256" key="6">
    <source>
        <dbReference type="ARBA" id="ARBA00049030"/>
    </source>
</evidence>
<dbReference type="Gene3D" id="3.10.450.330">
    <property type="match status" value="1"/>
</dbReference>
<dbReference type="OrthoDB" id="1721603at2759"/>
<evidence type="ECO:0000256" key="4">
    <source>
        <dbReference type="ARBA" id="ARBA00022676"/>
    </source>
</evidence>
<keyword evidence="5" id="KW-0808">Transferase</keyword>
<dbReference type="InterPro" id="IPR056736">
    <property type="entry name" value="SUS_EPBD"/>
</dbReference>
<dbReference type="EMBL" id="HG739117">
    <property type="protein sequence ID" value="CDP08493.1"/>
    <property type="molecule type" value="Genomic_DNA"/>
</dbReference>
<dbReference type="Gene3D" id="1.20.120.1230">
    <property type="match status" value="1"/>
</dbReference>
<evidence type="ECO:0000313" key="9">
    <source>
        <dbReference type="Proteomes" id="UP000295252"/>
    </source>
</evidence>
<dbReference type="Gramene" id="CDP08493">
    <property type="protein sequence ID" value="CDP08493"/>
    <property type="gene ID" value="GSCOC_T00027419001"/>
</dbReference>
<dbReference type="GO" id="GO:0005985">
    <property type="term" value="P:sucrose metabolic process"/>
    <property type="evidence" value="ECO:0007669"/>
    <property type="project" value="InterPro"/>
</dbReference>
<evidence type="ECO:0000256" key="2">
    <source>
        <dbReference type="ARBA" id="ARBA00005894"/>
    </source>
</evidence>
<comment type="similarity">
    <text evidence="2">Belongs to the glycosyltransferase 1 family. Plant sucrose synthase subfamily.</text>
</comment>
<dbReference type="Pfam" id="PF24862">
    <property type="entry name" value="SUS_EPBD"/>
    <property type="match status" value="1"/>
</dbReference>
<dbReference type="EC" id="2.4.1.13" evidence="3"/>
<keyword evidence="4" id="KW-0328">Glycosyltransferase</keyword>
<dbReference type="AlphaFoldDB" id="A0A068ULJ8"/>
<dbReference type="InParanoid" id="A0A068ULJ8"/>
<dbReference type="PhylomeDB" id="A0A068ULJ8"/>
<sequence length="132" mass="15609">MTLPKLRIFFFFAKIDKNKKKIRTTEIKVVLLHLQLEYLHFKDEQVDEDGSNFVVELDFEPFVTSVPKPTLTKSVSIGAKFLNKYIFLPPMFHDQENMVRLLLEFLQSHHYKDKTMMLNDRIKKFNTLQGGS</sequence>
<evidence type="ECO:0000313" key="8">
    <source>
        <dbReference type="EMBL" id="CDP08493.1"/>
    </source>
</evidence>
<keyword evidence="9" id="KW-1185">Reference proteome</keyword>
<comment type="catalytic activity">
    <reaction evidence="6">
        <text>an NDP-alpha-D-glucose + D-fructose = a ribonucleoside 5'-diphosphate + sucrose + H(+)</text>
        <dbReference type="Rhea" id="RHEA:16241"/>
        <dbReference type="ChEBI" id="CHEBI:15378"/>
        <dbReference type="ChEBI" id="CHEBI:17992"/>
        <dbReference type="ChEBI" id="CHEBI:37721"/>
        <dbReference type="ChEBI" id="CHEBI:57930"/>
        <dbReference type="ChEBI" id="CHEBI:76533"/>
        <dbReference type="EC" id="2.4.1.13"/>
    </reaction>
</comment>
<evidence type="ECO:0000256" key="1">
    <source>
        <dbReference type="ARBA" id="ARBA00002595"/>
    </source>
</evidence>
<protein>
    <recommendedName>
        <fullName evidence="3">sucrose synthase</fullName>
        <ecNumber evidence="3">2.4.1.13</ecNumber>
    </recommendedName>
</protein>
<organism evidence="8 9">
    <name type="scientific">Coffea canephora</name>
    <name type="common">Robusta coffee</name>
    <dbReference type="NCBI Taxonomy" id="49390"/>
    <lineage>
        <taxon>Eukaryota</taxon>
        <taxon>Viridiplantae</taxon>
        <taxon>Streptophyta</taxon>
        <taxon>Embryophyta</taxon>
        <taxon>Tracheophyta</taxon>
        <taxon>Spermatophyta</taxon>
        <taxon>Magnoliopsida</taxon>
        <taxon>eudicotyledons</taxon>
        <taxon>Gunneridae</taxon>
        <taxon>Pentapetalae</taxon>
        <taxon>asterids</taxon>
        <taxon>lamiids</taxon>
        <taxon>Gentianales</taxon>
        <taxon>Rubiaceae</taxon>
        <taxon>Ixoroideae</taxon>
        <taxon>Gardenieae complex</taxon>
        <taxon>Bertiereae - Coffeeae clade</taxon>
        <taxon>Coffeeae</taxon>
        <taxon>Coffea</taxon>
    </lineage>
</organism>
<dbReference type="Proteomes" id="UP000295252">
    <property type="component" value="Chromosome I"/>
</dbReference>
<dbReference type="InterPro" id="IPR012820">
    <property type="entry name" value="Sucrose_synthase_pln/cyn"/>
</dbReference>
<comment type="function">
    <text evidence="1">Sucrose-cleaving enzyme that provides UDP-glucose and fructose for various metabolic pathways.</text>
</comment>
<dbReference type="GO" id="GO:0016157">
    <property type="term" value="F:sucrose synthase activity"/>
    <property type="evidence" value="ECO:0007669"/>
    <property type="project" value="UniProtKB-EC"/>
</dbReference>
<proteinExistence type="inferred from homology"/>